<accession>A0A6G9YDK1</accession>
<gene>
    <name evidence="1" type="ORF">F5544_17395</name>
</gene>
<dbReference type="AlphaFoldDB" id="A0A6G9YDK1"/>
<name>A0A6G9YDK1_9NOCA</name>
<protein>
    <submittedName>
        <fullName evidence="1">Uncharacterized protein</fullName>
    </submittedName>
</protein>
<keyword evidence="2" id="KW-1185">Reference proteome</keyword>
<reference evidence="1 2" key="1">
    <citation type="journal article" date="2019" name="ACS Chem. Biol.">
        <title>Identification and Mobilization of a Cryptic Antibiotic Biosynthesis Gene Locus from a Human-Pathogenic Nocardia Isolate.</title>
        <authorList>
            <person name="Herisse M."/>
            <person name="Ishida K."/>
            <person name="Porter J.L."/>
            <person name="Howden B."/>
            <person name="Hertweck C."/>
            <person name="Stinear T.P."/>
            <person name="Pidot S.J."/>
        </authorList>
    </citation>
    <scope>NUCLEOTIDE SEQUENCE [LARGE SCALE GENOMIC DNA]</scope>
    <source>
        <strain evidence="1 2">AUSMDU00012717</strain>
    </source>
</reference>
<evidence type="ECO:0000313" key="1">
    <source>
        <dbReference type="EMBL" id="QIS11355.1"/>
    </source>
</evidence>
<dbReference type="Proteomes" id="UP000503540">
    <property type="component" value="Chromosome"/>
</dbReference>
<dbReference type="EMBL" id="CP046172">
    <property type="protein sequence ID" value="QIS11355.1"/>
    <property type="molecule type" value="Genomic_DNA"/>
</dbReference>
<organism evidence="1 2">
    <name type="scientific">Nocardia arthritidis</name>
    <dbReference type="NCBI Taxonomy" id="228602"/>
    <lineage>
        <taxon>Bacteria</taxon>
        <taxon>Bacillati</taxon>
        <taxon>Actinomycetota</taxon>
        <taxon>Actinomycetes</taxon>
        <taxon>Mycobacteriales</taxon>
        <taxon>Nocardiaceae</taxon>
        <taxon>Nocardia</taxon>
    </lineage>
</organism>
<dbReference type="Pfam" id="PF23716">
    <property type="entry name" value="DUF7158"/>
    <property type="match status" value="1"/>
</dbReference>
<dbReference type="InterPro" id="IPR055582">
    <property type="entry name" value="DUF7158"/>
</dbReference>
<dbReference type="KEGG" id="nah:F5544_17395"/>
<dbReference type="RefSeq" id="WP_167474187.1">
    <property type="nucleotide sequence ID" value="NZ_CP046172.1"/>
</dbReference>
<evidence type="ECO:0000313" key="2">
    <source>
        <dbReference type="Proteomes" id="UP000503540"/>
    </source>
</evidence>
<sequence>MIRQDAPVIGWIDGAPVPRERLDARLAALHAGRRAAALPKTGTSEYRQLIRWTAHVICTEELCRRAVPMAPRATVPLDAVGAVQLGSINYAAWQSDPAVAAAFLAVIPGADREVETPDSVRWWRIRYAMGTGNPPPARPSLSSLGWSTLDDLPVVLAAAARAAVPGTVIGPLIDGNRWYYLRVDEIAHRPARIARRDDGERLRAFARWLDLRRSESLVMAPGFEHPGDTDQPDNTHRH</sequence>
<proteinExistence type="predicted"/>